<dbReference type="PANTHER" id="PTHR31118:SF12">
    <property type="entry name" value="CYCLASE-LIKE PROTEIN 2"/>
    <property type="match status" value="1"/>
</dbReference>
<dbReference type="SUPFAM" id="SSF102198">
    <property type="entry name" value="Putative cyclase"/>
    <property type="match status" value="1"/>
</dbReference>
<dbReference type="OMA" id="KDGWDAS"/>
<accession>A0A087U5R7</accession>
<dbReference type="Gene3D" id="3.50.30.50">
    <property type="entry name" value="Putative cyclase"/>
    <property type="match status" value="1"/>
</dbReference>
<dbReference type="AlphaFoldDB" id="A0A087U5R7"/>
<dbReference type="Proteomes" id="UP000054359">
    <property type="component" value="Unassembled WGS sequence"/>
</dbReference>
<feature type="non-terminal residue" evidence="2">
    <location>
        <position position="248"/>
    </location>
</feature>
<keyword evidence="3" id="KW-1185">Reference proteome</keyword>
<reference evidence="2 3" key="1">
    <citation type="submission" date="2013-11" db="EMBL/GenBank/DDBJ databases">
        <title>Genome sequencing of Stegodyphus mimosarum.</title>
        <authorList>
            <person name="Bechsgaard J."/>
        </authorList>
    </citation>
    <scope>NUCLEOTIDE SEQUENCE [LARGE SCALE GENOMIC DNA]</scope>
</reference>
<dbReference type="GO" id="GO:0004061">
    <property type="term" value="F:arylformamidase activity"/>
    <property type="evidence" value="ECO:0007669"/>
    <property type="project" value="InterPro"/>
</dbReference>
<dbReference type="STRING" id="407821.A0A087U5R7"/>
<evidence type="ECO:0000256" key="1">
    <source>
        <dbReference type="ARBA" id="ARBA00007865"/>
    </source>
</evidence>
<dbReference type="InterPro" id="IPR037175">
    <property type="entry name" value="KFase_sf"/>
</dbReference>
<protein>
    <submittedName>
        <fullName evidence="2">Kynurenine formamidase</fullName>
    </submittedName>
</protein>
<dbReference type="OrthoDB" id="7108654at2759"/>
<evidence type="ECO:0000313" key="3">
    <source>
        <dbReference type="Proteomes" id="UP000054359"/>
    </source>
</evidence>
<dbReference type="Pfam" id="PF04199">
    <property type="entry name" value="Cyclase"/>
    <property type="match status" value="1"/>
</dbReference>
<comment type="similarity">
    <text evidence="1">Belongs to the Cyclase 1 superfamily.</text>
</comment>
<name>A0A087U5R7_STEMI</name>
<sequence>MTPNIQGSPVPHEMVDMSYVFDETTLYWPTQKKFEMKLTHNGMAEEGYWLQLEEYHSATHVGTHMDAPCHFAKERWCVDKIPLNHLKAPAAIIDIVKKAEEDRDALVQIEDLEKWEQLSGQSLDGTIVMILSGWGRRWSDRESFIGTAGNDTENFHFPGLSEEAAQWLVDNRKIIGVGTETISLDHGPSQKLMAHRILLEENIYGLENVANMEEIPIFGATLYIMPMKIGQGSGAPTRIIATFPQTSK</sequence>
<proteinExistence type="inferred from homology"/>
<dbReference type="EMBL" id="KK118316">
    <property type="protein sequence ID" value="KFM72706.1"/>
    <property type="molecule type" value="Genomic_DNA"/>
</dbReference>
<gene>
    <name evidence="2" type="ORF">X975_16817</name>
</gene>
<dbReference type="GO" id="GO:0019441">
    <property type="term" value="P:L-tryptophan catabolic process to kynurenine"/>
    <property type="evidence" value="ECO:0007669"/>
    <property type="project" value="InterPro"/>
</dbReference>
<dbReference type="PANTHER" id="PTHR31118">
    <property type="entry name" value="CYCLASE-LIKE PROTEIN 2"/>
    <property type="match status" value="1"/>
</dbReference>
<evidence type="ECO:0000313" key="2">
    <source>
        <dbReference type="EMBL" id="KFM72706.1"/>
    </source>
</evidence>
<dbReference type="InterPro" id="IPR007325">
    <property type="entry name" value="KFase/CYL"/>
</dbReference>
<organism evidence="2 3">
    <name type="scientific">Stegodyphus mimosarum</name>
    <name type="common">African social velvet spider</name>
    <dbReference type="NCBI Taxonomy" id="407821"/>
    <lineage>
        <taxon>Eukaryota</taxon>
        <taxon>Metazoa</taxon>
        <taxon>Ecdysozoa</taxon>
        <taxon>Arthropoda</taxon>
        <taxon>Chelicerata</taxon>
        <taxon>Arachnida</taxon>
        <taxon>Araneae</taxon>
        <taxon>Araneomorphae</taxon>
        <taxon>Entelegynae</taxon>
        <taxon>Eresoidea</taxon>
        <taxon>Eresidae</taxon>
        <taxon>Stegodyphus</taxon>
    </lineage>
</organism>